<dbReference type="GO" id="GO:0031087">
    <property type="term" value="P:deadenylation-independent decapping of nuclear-transcribed mRNA"/>
    <property type="evidence" value="ECO:0007669"/>
    <property type="project" value="TreeGrafter"/>
</dbReference>
<evidence type="ECO:0000313" key="5">
    <source>
        <dbReference type="EMBL" id="KAJ5113887.1"/>
    </source>
</evidence>
<proteinExistence type="inferred from homology"/>
<dbReference type="SUPFAM" id="SSF50729">
    <property type="entry name" value="PH domain-like"/>
    <property type="match status" value="1"/>
</dbReference>
<comment type="similarity">
    <text evidence="2">Belongs to the DCP1 family.</text>
</comment>
<accession>A0A9W9G9D8</accession>
<dbReference type="InterPro" id="IPR011993">
    <property type="entry name" value="PH-like_dom_sf"/>
</dbReference>
<dbReference type="Pfam" id="PF06058">
    <property type="entry name" value="DCP1"/>
    <property type="match status" value="1"/>
</dbReference>
<evidence type="ECO:0008006" key="7">
    <source>
        <dbReference type="Google" id="ProtNLM"/>
    </source>
</evidence>
<dbReference type="PANTHER" id="PTHR16290:SF0">
    <property type="entry name" value="DECAPPING PROTEIN 1, ISOFORM A"/>
    <property type="match status" value="1"/>
</dbReference>
<keyword evidence="4" id="KW-0507">mRNA processing</keyword>
<dbReference type="GO" id="GO:0003729">
    <property type="term" value="F:mRNA binding"/>
    <property type="evidence" value="ECO:0007669"/>
    <property type="project" value="TreeGrafter"/>
</dbReference>
<dbReference type="GO" id="GO:0008047">
    <property type="term" value="F:enzyme activator activity"/>
    <property type="evidence" value="ECO:0007669"/>
    <property type="project" value="InterPro"/>
</dbReference>
<evidence type="ECO:0000256" key="4">
    <source>
        <dbReference type="ARBA" id="ARBA00022664"/>
    </source>
</evidence>
<evidence type="ECO:0000256" key="2">
    <source>
        <dbReference type="ARBA" id="ARBA00008778"/>
    </source>
</evidence>
<evidence type="ECO:0000256" key="1">
    <source>
        <dbReference type="ARBA" id="ARBA00004496"/>
    </source>
</evidence>
<reference evidence="5" key="1">
    <citation type="submission" date="2022-11" db="EMBL/GenBank/DDBJ databases">
        <authorList>
            <person name="Petersen C."/>
        </authorList>
    </citation>
    <scope>NUCLEOTIDE SEQUENCE</scope>
    <source>
        <strain evidence="5">IBT 30069</strain>
    </source>
</reference>
<dbReference type="GO" id="GO:0006397">
    <property type="term" value="P:mRNA processing"/>
    <property type="evidence" value="ECO:0007669"/>
    <property type="project" value="UniProtKB-KW"/>
</dbReference>
<sequence>MQQHPPPPLRSNEELNFSVLRRHNPDITNILSLCNFAVIYTFSPATTSWEKINIEGTLFVCQLTPGSLNEERYTAFVLNRRGLNNFDCLLAGPQNVELTDDFVILKEDQEDSSTAAQQDGGNYKVFGIWIYSEPNTSTADTRTTNAAIISECAERAGRSLKEAKARVQAMRQDGLHVATAAAETQAAPTEEMQGGVPMGRTISLKDLFGQQRAQDDGFSVRYL</sequence>
<dbReference type="Gene3D" id="2.30.29.30">
    <property type="entry name" value="Pleckstrin-homology domain (PH domain)/Phosphotyrosine-binding domain (PTB)"/>
    <property type="match status" value="1"/>
</dbReference>
<evidence type="ECO:0000256" key="3">
    <source>
        <dbReference type="ARBA" id="ARBA00022490"/>
    </source>
</evidence>
<dbReference type="GO" id="GO:0000290">
    <property type="term" value="P:deadenylation-dependent decapping of nuclear-transcribed mRNA"/>
    <property type="evidence" value="ECO:0007669"/>
    <property type="project" value="InterPro"/>
</dbReference>
<protein>
    <recommendedName>
        <fullName evidence="7">Decapping enzyme Dcp1</fullName>
    </recommendedName>
</protein>
<comment type="caution">
    <text evidence="5">The sequence shown here is derived from an EMBL/GenBank/DDBJ whole genome shotgun (WGS) entry which is preliminary data.</text>
</comment>
<dbReference type="PANTHER" id="PTHR16290">
    <property type="entry name" value="TRANSCRIPTION FACTOR SMIF DECAPPING ENZYME DCP1"/>
    <property type="match status" value="1"/>
</dbReference>
<evidence type="ECO:0000313" key="6">
    <source>
        <dbReference type="Proteomes" id="UP001149165"/>
    </source>
</evidence>
<gene>
    <name evidence="5" type="ORF">N7456_002421</name>
</gene>
<dbReference type="CDD" id="cd13182">
    <property type="entry name" value="EVH1-like_Dcp1"/>
    <property type="match status" value="1"/>
</dbReference>
<name>A0A9W9G9D8_9EURO</name>
<dbReference type="EMBL" id="JAPQKH010000002">
    <property type="protein sequence ID" value="KAJ5113887.1"/>
    <property type="molecule type" value="Genomic_DNA"/>
</dbReference>
<keyword evidence="6" id="KW-1185">Reference proteome</keyword>
<dbReference type="OrthoDB" id="440673at2759"/>
<dbReference type="Proteomes" id="UP001149165">
    <property type="component" value="Unassembled WGS sequence"/>
</dbReference>
<comment type="subcellular location">
    <subcellularLocation>
        <location evidence="1">Cytoplasm</location>
    </subcellularLocation>
</comment>
<keyword evidence="3" id="KW-0963">Cytoplasm</keyword>
<dbReference type="GO" id="GO:0000932">
    <property type="term" value="C:P-body"/>
    <property type="evidence" value="ECO:0007669"/>
    <property type="project" value="TreeGrafter"/>
</dbReference>
<dbReference type="InterPro" id="IPR010334">
    <property type="entry name" value="Dcp1"/>
</dbReference>
<organism evidence="5 6">
    <name type="scientific">Penicillium angulare</name>
    <dbReference type="NCBI Taxonomy" id="116970"/>
    <lineage>
        <taxon>Eukaryota</taxon>
        <taxon>Fungi</taxon>
        <taxon>Dikarya</taxon>
        <taxon>Ascomycota</taxon>
        <taxon>Pezizomycotina</taxon>
        <taxon>Eurotiomycetes</taxon>
        <taxon>Eurotiomycetidae</taxon>
        <taxon>Eurotiales</taxon>
        <taxon>Aspergillaceae</taxon>
        <taxon>Penicillium</taxon>
    </lineage>
</organism>
<reference evidence="5" key="2">
    <citation type="journal article" date="2023" name="IMA Fungus">
        <title>Comparative genomic study of the Penicillium genus elucidates a diverse pangenome and 15 lateral gene transfer events.</title>
        <authorList>
            <person name="Petersen C."/>
            <person name="Sorensen T."/>
            <person name="Nielsen M.R."/>
            <person name="Sondergaard T.E."/>
            <person name="Sorensen J.L."/>
            <person name="Fitzpatrick D.A."/>
            <person name="Frisvad J.C."/>
            <person name="Nielsen K.L."/>
        </authorList>
    </citation>
    <scope>NUCLEOTIDE SEQUENCE</scope>
    <source>
        <strain evidence="5">IBT 30069</strain>
    </source>
</reference>
<dbReference type="AlphaFoldDB" id="A0A9W9G9D8"/>